<accession>A0ABS5T509</accession>
<organism evidence="1 2">
    <name type="scientific">Rosenbergiella australiborealis</name>
    <dbReference type="NCBI Taxonomy" id="1544696"/>
    <lineage>
        <taxon>Bacteria</taxon>
        <taxon>Pseudomonadati</taxon>
        <taxon>Pseudomonadota</taxon>
        <taxon>Gammaproteobacteria</taxon>
        <taxon>Enterobacterales</taxon>
        <taxon>Erwiniaceae</taxon>
        <taxon>Rosenbergiella</taxon>
    </lineage>
</organism>
<evidence type="ECO:0000313" key="1">
    <source>
        <dbReference type="EMBL" id="MBT0727445.1"/>
    </source>
</evidence>
<comment type="caution">
    <text evidence="1">The sequence shown here is derived from an EMBL/GenBank/DDBJ whole genome shotgun (WGS) entry which is preliminary data.</text>
</comment>
<dbReference type="EMBL" id="JABBFO010000006">
    <property type="protein sequence ID" value="MBT0727445.1"/>
    <property type="molecule type" value="Genomic_DNA"/>
</dbReference>
<dbReference type="InterPro" id="IPR024684">
    <property type="entry name" value="Tscrpt_act_PerC/SfV_Orf40"/>
</dbReference>
<protein>
    <submittedName>
        <fullName evidence="1">PerC family transcriptional regulator</fullName>
    </submittedName>
</protein>
<dbReference type="Pfam" id="PF06069">
    <property type="entry name" value="PerC"/>
    <property type="match status" value="1"/>
</dbReference>
<sequence>MVRDDKAEKLEQAGLYRRALSRWLTVLDGCKMDAQREWIIKHRAELTENIKPPKVTVDNFSDVTRAATATQHRMGIAKPNGQAFRIKP</sequence>
<name>A0ABS5T509_9GAMM</name>
<gene>
    <name evidence="1" type="ORF">HGT73_08600</name>
</gene>
<reference evidence="1 2" key="1">
    <citation type="submission" date="2020-04" db="EMBL/GenBank/DDBJ databases">
        <title>Genome sequencing of Rosenbergiella species.</title>
        <authorList>
            <person name="Alvarez-Perez S."/>
            <person name="Lievens B."/>
        </authorList>
    </citation>
    <scope>NUCLEOTIDE SEQUENCE [LARGE SCALE GENOMIC DNA]</scope>
    <source>
        <strain evidence="1 2">CdVSA20.1</strain>
    </source>
</reference>
<evidence type="ECO:0000313" key="2">
    <source>
        <dbReference type="Proteomes" id="UP000786875"/>
    </source>
</evidence>
<dbReference type="RefSeq" id="WP_214213667.1">
    <property type="nucleotide sequence ID" value="NZ_JABBFO010000006.1"/>
</dbReference>
<dbReference type="Proteomes" id="UP000786875">
    <property type="component" value="Unassembled WGS sequence"/>
</dbReference>
<proteinExistence type="predicted"/>
<keyword evidence="2" id="KW-1185">Reference proteome</keyword>